<evidence type="ECO:0000256" key="2">
    <source>
        <dbReference type="SAM" id="SignalP"/>
    </source>
</evidence>
<proteinExistence type="predicted"/>
<dbReference type="RefSeq" id="WP_184856195.1">
    <property type="nucleotide sequence ID" value="NZ_JACHLK010000002.1"/>
</dbReference>
<dbReference type="AlphaFoldDB" id="A0A7X0PC17"/>
<dbReference type="EMBL" id="JACHLK010000002">
    <property type="protein sequence ID" value="MBB6558771.1"/>
    <property type="molecule type" value="Genomic_DNA"/>
</dbReference>
<accession>A0A7X0PC17</accession>
<sequence>MRQLFIALAAVAACAANAQTAQKKPAPPPAAAAQAPAPAPAPAPEPSVPVWEKEPEAFLGVKLNEPFAVPACPMETIGQYYKTQTLNYNAMKSLEGVCYNPNLTSTGSGGSSTYRLANVPDVGVGYKVFVHSKNGAVSKITIELTQSNFAGLLSAFKDRYGEPTLVTAKTVKTQAGAEFSASDVMWRGKKISISMYERLNRVDESYVLISDNAAVEAELDAQRQKRSSEAQKF</sequence>
<evidence type="ECO:0000313" key="3">
    <source>
        <dbReference type="EMBL" id="MBB6558771.1"/>
    </source>
</evidence>
<protein>
    <submittedName>
        <fullName evidence="3">Uncharacterized protein</fullName>
    </submittedName>
</protein>
<evidence type="ECO:0000313" key="4">
    <source>
        <dbReference type="Proteomes" id="UP000575083"/>
    </source>
</evidence>
<comment type="caution">
    <text evidence="3">The sequence shown here is derived from an EMBL/GenBank/DDBJ whole genome shotgun (WGS) entry which is preliminary data.</text>
</comment>
<reference evidence="3 4" key="1">
    <citation type="submission" date="2020-08" db="EMBL/GenBank/DDBJ databases">
        <title>Functional genomics of gut bacteria from endangered species of beetles.</title>
        <authorList>
            <person name="Carlos-Shanley C."/>
        </authorList>
    </citation>
    <scope>NUCLEOTIDE SEQUENCE [LARGE SCALE GENOMIC DNA]</scope>
    <source>
        <strain evidence="3 4">S00198</strain>
    </source>
</reference>
<dbReference type="Proteomes" id="UP000575083">
    <property type="component" value="Unassembled WGS sequence"/>
</dbReference>
<name>A0A7X0PC17_9BURK</name>
<feature type="chain" id="PRO_5030928272" evidence="2">
    <location>
        <begin position="19"/>
        <end position="233"/>
    </location>
</feature>
<organism evidence="3 4">
    <name type="scientific">Acidovorax soli</name>
    <dbReference type="NCBI Taxonomy" id="592050"/>
    <lineage>
        <taxon>Bacteria</taxon>
        <taxon>Pseudomonadati</taxon>
        <taxon>Pseudomonadota</taxon>
        <taxon>Betaproteobacteria</taxon>
        <taxon>Burkholderiales</taxon>
        <taxon>Comamonadaceae</taxon>
        <taxon>Acidovorax</taxon>
    </lineage>
</organism>
<feature type="compositionally biased region" description="Pro residues" evidence="1">
    <location>
        <begin position="37"/>
        <end position="47"/>
    </location>
</feature>
<keyword evidence="2" id="KW-0732">Signal</keyword>
<feature type="region of interest" description="Disordered" evidence="1">
    <location>
        <begin position="22"/>
        <end position="49"/>
    </location>
</feature>
<keyword evidence="4" id="KW-1185">Reference proteome</keyword>
<feature type="signal peptide" evidence="2">
    <location>
        <begin position="1"/>
        <end position="18"/>
    </location>
</feature>
<evidence type="ECO:0000256" key="1">
    <source>
        <dbReference type="SAM" id="MobiDB-lite"/>
    </source>
</evidence>
<gene>
    <name evidence="3" type="ORF">HNP48_001435</name>
</gene>